<dbReference type="OrthoDB" id="8758797at2"/>
<dbReference type="RefSeq" id="WP_126076685.1">
    <property type="nucleotide sequence ID" value="NZ_CP051166.1"/>
</dbReference>
<accession>A0A430HFM4</accession>
<protein>
    <submittedName>
        <fullName evidence="1">Uncharacterized protein</fullName>
    </submittedName>
</protein>
<comment type="caution">
    <text evidence="1">The sequence shown here is derived from an EMBL/GenBank/DDBJ whole genome shotgun (WGS) entry which is preliminary data.</text>
</comment>
<dbReference type="EMBL" id="RXLQ01000016">
    <property type="protein sequence ID" value="RSZ56328.1"/>
    <property type="molecule type" value="Genomic_DNA"/>
</dbReference>
<dbReference type="Proteomes" id="UP000278085">
    <property type="component" value="Unassembled WGS sequence"/>
</dbReference>
<proteinExistence type="predicted"/>
<organism evidence="1 2">
    <name type="scientific">Massilia atriviolacea</name>
    <dbReference type="NCBI Taxonomy" id="2495579"/>
    <lineage>
        <taxon>Bacteria</taxon>
        <taxon>Pseudomonadati</taxon>
        <taxon>Pseudomonadota</taxon>
        <taxon>Betaproteobacteria</taxon>
        <taxon>Burkholderiales</taxon>
        <taxon>Oxalobacteraceae</taxon>
        <taxon>Telluria group</taxon>
        <taxon>Massilia</taxon>
    </lineage>
</organism>
<evidence type="ECO:0000313" key="2">
    <source>
        <dbReference type="Proteomes" id="UP000278085"/>
    </source>
</evidence>
<dbReference type="PROSITE" id="PS51257">
    <property type="entry name" value="PROKAR_LIPOPROTEIN"/>
    <property type="match status" value="1"/>
</dbReference>
<evidence type="ECO:0000313" key="1">
    <source>
        <dbReference type="EMBL" id="RSZ56328.1"/>
    </source>
</evidence>
<reference evidence="1 2" key="1">
    <citation type="submission" date="2018-12" db="EMBL/GenBank/DDBJ databases">
        <authorList>
            <person name="Yang E."/>
        </authorList>
    </citation>
    <scope>NUCLEOTIDE SEQUENCE [LARGE SCALE GENOMIC DNA]</scope>
    <source>
        <strain evidence="1 2">SOD</strain>
    </source>
</reference>
<name>A0A430HFM4_9BURK</name>
<dbReference type="AlphaFoldDB" id="A0A430HFM4"/>
<sequence length="106" mass="10869">MNKLTLLPLILALAACGKPGVPDTPLEAAARRTCSATIEARATNPKSIAWLGDTPTPVKHGANGQMEVAITFSAKDALGTAVSMLAICQVGADGKTLVNIAVKDSR</sequence>
<gene>
    <name evidence="1" type="ORF">EJB06_24705</name>
</gene>
<keyword evidence="2" id="KW-1185">Reference proteome</keyword>